<comment type="caution">
    <text evidence="8">The sequence shown here is derived from an EMBL/GenBank/DDBJ whole genome shotgun (WGS) entry which is preliminary data.</text>
</comment>
<dbReference type="GO" id="GO:0045493">
    <property type="term" value="P:xylan catabolic process"/>
    <property type="evidence" value="ECO:0007669"/>
    <property type="project" value="UniProtKB-KW"/>
</dbReference>
<protein>
    <submittedName>
        <fullName evidence="8">Family 43 glycosylhydrolase</fullName>
    </submittedName>
</protein>
<dbReference type="CDD" id="cd18620">
    <property type="entry name" value="GH43_XylA-like"/>
    <property type="match status" value="1"/>
</dbReference>
<reference evidence="8" key="2">
    <citation type="journal article" date="2021" name="PeerJ">
        <title>Extensive microbial diversity within the chicken gut microbiome revealed by metagenomics and culture.</title>
        <authorList>
            <person name="Gilroy R."/>
            <person name="Ravi A."/>
            <person name="Getino M."/>
            <person name="Pursley I."/>
            <person name="Horton D.L."/>
            <person name="Alikhan N.F."/>
            <person name="Baker D."/>
            <person name="Gharbi K."/>
            <person name="Hall N."/>
            <person name="Watson M."/>
            <person name="Adriaenssens E.M."/>
            <person name="Foster-Nyarko E."/>
            <person name="Jarju S."/>
            <person name="Secka A."/>
            <person name="Antonio M."/>
            <person name="Oren A."/>
            <person name="Chaudhuri R.R."/>
            <person name="La Ragione R."/>
            <person name="Hildebrand F."/>
            <person name="Pallen M.J."/>
        </authorList>
    </citation>
    <scope>NUCLEOTIDE SEQUENCE</scope>
    <source>
        <strain evidence="8">CHK195-4489</strain>
    </source>
</reference>
<reference evidence="8" key="1">
    <citation type="submission" date="2020-10" db="EMBL/GenBank/DDBJ databases">
        <authorList>
            <person name="Gilroy R."/>
        </authorList>
    </citation>
    <scope>NUCLEOTIDE SEQUENCE</scope>
    <source>
        <strain evidence="8">CHK195-4489</strain>
    </source>
</reference>
<dbReference type="InterPro" id="IPR023296">
    <property type="entry name" value="Glyco_hydro_beta-prop_sf"/>
</dbReference>
<dbReference type="GO" id="GO:0004553">
    <property type="term" value="F:hydrolase activity, hydrolyzing O-glycosyl compounds"/>
    <property type="evidence" value="ECO:0007669"/>
    <property type="project" value="InterPro"/>
</dbReference>
<evidence type="ECO:0000256" key="7">
    <source>
        <dbReference type="RuleBase" id="RU361187"/>
    </source>
</evidence>
<evidence type="ECO:0000256" key="2">
    <source>
        <dbReference type="ARBA" id="ARBA00022651"/>
    </source>
</evidence>
<organism evidence="8 9">
    <name type="scientific">Candidatus Egerieisoma faecipullorum</name>
    <dbReference type="NCBI Taxonomy" id="2840963"/>
    <lineage>
        <taxon>Bacteria</taxon>
        <taxon>Bacillati</taxon>
        <taxon>Bacillota</taxon>
        <taxon>Clostridia</taxon>
        <taxon>Eubacteriales</taxon>
        <taxon>Clostridiaceae</taxon>
        <taxon>Clostridiaceae incertae sedis</taxon>
        <taxon>Candidatus Egerieisoma</taxon>
    </lineage>
</organism>
<keyword evidence="3 7" id="KW-0378">Hydrolase</keyword>
<dbReference type="AlphaFoldDB" id="A0A9D1I5Y0"/>
<evidence type="ECO:0000256" key="4">
    <source>
        <dbReference type="ARBA" id="ARBA00023277"/>
    </source>
</evidence>
<dbReference type="Proteomes" id="UP000824089">
    <property type="component" value="Unassembled WGS sequence"/>
</dbReference>
<dbReference type="InterPro" id="IPR006710">
    <property type="entry name" value="Glyco_hydro_43"/>
</dbReference>
<keyword evidence="4" id="KW-0119">Carbohydrate metabolism</keyword>
<keyword evidence="2" id="KW-0624">Polysaccharide degradation</keyword>
<dbReference type="Gene3D" id="2.115.10.20">
    <property type="entry name" value="Glycosyl hydrolase domain, family 43"/>
    <property type="match status" value="1"/>
</dbReference>
<evidence type="ECO:0000256" key="3">
    <source>
        <dbReference type="ARBA" id="ARBA00022801"/>
    </source>
</evidence>
<dbReference type="PANTHER" id="PTHR43772">
    <property type="entry name" value="ENDO-1,4-BETA-XYLANASE"/>
    <property type="match status" value="1"/>
</dbReference>
<evidence type="ECO:0000313" key="8">
    <source>
        <dbReference type="EMBL" id="HIU28751.1"/>
    </source>
</evidence>
<dbReference type="PANTHER" id="PTHR43772:SF2">
    <property type="entry name" value="PUTATIVE (AFU_ORTHOLOGUE AFUA_2G04480)-RELATED"/>
    <property type="match status" value="1"/>
</dbReference>
<dbReference type="InterPro" id="IPR052176">
    <property type="entry name" value="Glycosyl_Hydrlase_43_Enz"/>
</dbReference>
<keyword evidence="2" id="KW-0858">Xylan degradation</keyword>
<dbReference type="Pfam" id="PF04616">
    <property type="entry name" value="Glyco_hydro_43"/>
    <property type="match status" value="1"/>
</dbReference>
<keyword evidence="5 7" id="KW-0326">Glycosidase</keyword>
<evidence type="ECO:0000256" key="1">
    <source>
        <dbReference type="ARBA" id="ARBA00009865"/>
    </source>
</evidence>
<evidence type="ECO:0000256" key="5">
    <source>
        <dbReference type="ARBA" id="ARBA00023295"/>
    </source>
</evidence>
<dbReference type="EMBL" id="DVMM01000009">
    <property type="protein sequence ID" value="HIU28751.1"/>
    <property type="molecule type" value="Genomic_DNA"/>
</dbReference>
<comment type="similarity">
    <text evidence="1 7">Belongs to the glycosyl hydrolase 43 family.</text>
</comment>
<gene>
    <name evidence="8" type="ORF">IAD50_00460</name>
</gene>
<name>A0A9D1I5Y0_9CLOT</name>
<evidence type="ECO:0000313" key="9">
    <source>
        <dbReference type="Proteomes" id="UP000824089"/>
    </source>
</evidence>
<dbReference type="SUPFAM" id="SSF75005">
    <property type="entry name" value="Arabinanase/levansucrase/invertase"/>
    <property type="match status" value="1"/>
</dbReference>
<proteinExistence type="inferred from homology"/>
<evidence type="ECO:0000256" key="6">
    <source>
        <dbReference type="PIRSR" id="PIRSR606710-2"/>
    </source>
</evidence>
<sequence length="418" mass="46481">MNPLLPRKFFIPDAEAHVMPDGRLYLYGSCDISGKKEYCGNEYRVFSTDDPQLSRWTDHGVSFRNTQDEPGIPWRPGVPLYAPDAAARNGKYYLYACGQDAFEGVAVSDRPYGPFSEAKPIAGADGDSIDPAVFVDDDGQAYYLWGQFSLKGARLREDMCSIEEDSIVTGLLTEQEHGFHEGASLRKRAGKYYIVYTDISRGKATCMSYAVSDRPLGPYRKGGVIIDNIYCDPCTWNNHGSIEEYQGQWYVFYHRSSQNGFTCRRVCAEPITFLEDGSIPEVEMTSQGPSGPICAFREIDASVACRLKGNGYIAPEGTPENPNNEILTHCGGGNWTQDWAEYRYLDFSDGARSLLIRARGKGVISAFSGGDGILGSCKIDADAFTVYRTELQISLTGVRPFWLLFDGQNIGVDSFWFE</sequence>
<feature type="site" description="Important for catalytic activity, responsible for pKa modulation of the active site Glu and correct orientation of both the proton donor and substrate" evidence="6">
    <location>
        <position position="130"/>
    </location>
</feature>
<accession>A0A9D1I5Y0</accession>